<evidence type="ECO:0000256" key="1">
    <source>
        <dbReference type="SAM" id="MobiDB-lite"/>
    </source>
</evidence>
<accession>A0A8B8AQJ9</accession>
<dbReference type="Gene3D" id="2.170.300.10">
    <property type="entry name" value="Tie2 ligand-binding domain superfamily"/>
    <property type="match status" value="1"/>
</dbReference>
<protein>
    <submittedName>
        <fullName evidence="3">Protein draper-like</fullName>
    </submittedName>
</protein>
<dbReference type="GeneID" id="111103753"/>
<sequence>MACAIGYFGSHCSSTCPPGLYGDQCAGLCFPNCSNTTCHHVFGCLESNIKTGSSKTSGEYPVSIGTTTQDTASKPMNQSIHLVYELDTISFSRSN</sequence>
<gene>
    <name evidence="3" type="primary">LOC111103753</name>
</gene>
<dbReference type="KEGG" id="cvn:111103753"/>
<keyword evidence="2" id="KW-1185">Reference proteome</keyword>
<dbReference type="AlphaFoldDB" id="A0A8B8AQJ9"/>
<name>A0A8B8AQJ9_CRAVI</name>
<organism evidence="2 3">
    <name type="scientific">Crassostrea virginica</name>
    <name type="common">Eastern oyster</name>
    <dbReference type="NCBI Taxonomy" id="6565"/>
    <lineage>
        <taxon>Eukaryota</taxon>
        <taxon>Metazoa</taxon>
        <taxon>Spiralia</taxon>
        <taxon>Lophotrochozoa</taxon>
        <taxon>Mollusca</taxon>
        <taxon>Bivalvia</taxon>
        <taxon>Autobranchia</taxon>
        <taxon>Pteriomorphia</taxon>
        <taxon>Ostreida</taxon>
        <taxon>Ostreoidea</taxon>
        <taxon>Ostreidae</taxon>
        <taxon>Crassostrea</taxon>
    </lineage>
</organism>
<reference evidence="3" key="1">
    <citation type="submission" date="2025-08" db="UniProtKB">
        <authorList>
            <consortium name="RefSeq"/>
        </authorList>
    </citation>
    <scope>IDENTIFICATION</scope>
    <source>
        <tissue evidence="3">Whole sample</tissue>
    </source>
</reference>
<dbReference type="Proteomes" id="UP000694844">
    <property type="component" value="Chromosome 7"/>
</dbReference>
<dbReference type="OrthoDB" id="6160251at2759"/>
<feature type="region of interest" description="Disordered" evidence="1">
    <location>
        <begin position="52"/>
        <end position="72"/>
    </location>
</feature>
<evidence type="ECO:0000313" key="2">
    <source>
        <dbReference type="Proteomes" id="UP000694844"/>
    </source>
</evidence>
<evidence type="ECO:0000313" key="3">
    <source>
        <dbReference type="RefSeq" id="XP_022292918.1"/>
    </source>
</evidence>
<dbReference type="RefSeq" id="XP_022292918.1">
    <property type="nucleotide sequence ID" value="XM_022437210.1"/>
</dbReference>
<proteinExistence type="predicted"/>